<evidence type="ECO:0000313" key="1">
    <source>
        <dbReference type="EMBL" id="RDX77383.1"/>
    </source>
</evidence>
<name>A0A371FH01_MUCPR</name>
<dbReference type="SUPFAM" id="SSF56672">
    <property type="entry name" value="DNA/RNA polymerases"/>
    <property type="match status" value="1"/>
</dbReference>
<dbReference type="OrthoDB" id="414945at2759"/>
<sequence length="342" mass="39470">MEKGNEGYCDCEVPTKLKAMISHPLVQWYLGPCSSSSREIYSWLHKDFTSLRWALMVKLISPRITHSHFISLISRMFSSMVILQRRGIWSNFLDLLLIRVFRTCLSYPEITVWSQIPKAWFVQQFGMTRNEAYPLVFYHHAATGCIYLIVYSDNIVITSIDHHGIAQVAQSKNGIVTSQRNYAMDYLKETRSMGAKLVDTPVDPNGKLLPSQGKPLSNPERYKRQVGKLNYLIVTHPNIFVVSVVTWFLNSPYEGHWEAELQQKVSHMKIEDKGHPWVMGYSDANWESYPTDTRSTSSYCIFIELKFGEISQTIICDNQMALHIASNPIFHERTKHTKIAFH</sequence>
<organism evidence="1 2">
    <name type="scientific">Mucuna pruriens</name>
    <name type="common">Velvet bean</name>
    <name type="synonym">Dolichos pruriens</name>
    <dbReference type="NCBI Taxonomy" id="157652"/>
    <lineage>
        <taxon>Eukaryota</taxon>
        <taxon>Viridiplantae</taxon>
        <taxon>Streptophyta</taxon>
        <taxon>Embryophyta</taxon>
        <taxon>Tracheophyta</taxon>
        <taxon>Spermatophyta</taxon>
        <taxon>Magnoliopsida</taxon>
        <taxon>eudicotyledons</taxon>
        <taxon>Gunneridae</taxon>
        <taxon>Pentapetalae</taxon>
        <taxon>rosids</taxon>
        <taxon>fabids</taxon>
        <taxon>Fabales</taxon>
        <taxon>Fabaceae</taxon>
        <taxon>Papilionoideae</taxon>
        <taxon>50 kb inversion clade</taxon>
        <taxon>NPAAA clade</taxon>
        <taxon>indigoferoid/millettioid clade</taxon>
        <taxon>Phaseoleae</taxon>
        <taxon>Mucuna</taxon>
    </lineage>
</organism>
<protein>
    <recommendedName>
        <fullName evidence="3">Reverse transcriptase Ty1/copia-type domain-containing protein</fullName>
    </recommendedName>
</protein>
<evidence type="ECO:0008006" key="3">
    <source>
        <dbReference type="Google" id="ProtNLM"/>
    </source>
</evidence>
<proteinExistence type="predicted"/>
<comment type="caution">
    <text evidence="1">The sequence shown here is derived from an EMBL/GenBank/DDBJ whole genome shotgun (WGS) entry which is preliminary data.</text>
</comment>
<dbReference type="PANTHER" id="PTHR11439">
    <property type="entry name" value="GAG-POL-RELATED RETROTRANSPOSON"/>
    <property type="match status" value="1"/>
</dbReference>
<gene>
    <name evidence="1" type="ORF">CR513_42510</name>
</gene>
<dbReference type="PANTHER" id="PTHR11439:SF484">
    <property type="entry name" value="REVERSE TRANSCRIPTASE TY1_COPIA-TYPE DOMAIN-CONTAINING PROTEIN"/>
    <property type="match status" value="1"/>
</dbReference>
<dbReference type="STRING" id="157652.A0A371FH01"/>
<dbReference type="EMBL" id="QJKJ01009187">
    <property type="protein sequence ID" value="RDX77383.1"/>
    <property type="molecule type" value="Genomic_DNA"/>
</dbReference>
<dbReference type="AlphaFoldDB" id="A0A371FH01"/>
<accession>A0A371FH01</accession>
<keyword evidence="2" id="KW-1185">Reference proteome</keyword>
<feature type="non-terminal residue" evidence="1">
    <location>
        <position position="1"/>
    </location>
</feature>
<dbReference type="Proteomes" id="UP000257109">
    <property type="component" value="Unassembled WGS sequence"/>
</dbReference>
<reference evidence="1" key="1">
    <citation type="submission" date="2018-05" db="EMBL/GenBank/DDBJ databases">
        <title>Draft genome of Mucuna pruriens seed.</title>
        <authorList>
            <person name="Nnadi N.E."/>
            <person name="Vos R."/>
            <person name="Hasami M.H."/>
            <person name="Devisetty U.K."/>
            <person name="Aguiy J.C."/>
        </authorList>
    </citation>
    <scope>NUCLEOTIDE SEQUENCE [LARGE SCALE GENOMIC DNA]</scope>
    <source>
        <strain evidence="1">JCA_2017</strain>
    </source>
</reference>
<evidence type="ECO:0000313" key="2">
    <source>
        <dbReference type="Proteomes" id="UP000257109"/>
    </source>
</evidence>
<dbReference type="InterPro" id="IPR043502">
    <property type="entry name" value="DNA/RNA_pol_sf"/>
</dbReference>